<dbReference type="Proteomes" id="UP001150603">
    <property type="component" value="Unassembled WGS sequence"/>
</dbReference>
<organism evidence="1 2">
    <name type="scientific">Linderina macrospora</name>
    <dbReference type="NCBI Taxonomy" id="4868"/>
    <lineage>
        <taxon>Eukaryota</taxon>
        <taxon>Fungi</taxon>
        <taxon>Fungi incertae sedis</taxon>
        <taxon>Zoopagomycota</taxon>
        <taxon>Kickxellomycotina</taxon>
        <taxon>Kickxellomycetes</taxon>
        <taxon>Kickxellales</taxon>
        <taxon>Kickxellaceae</taxon>
        <taxon>Linderina</taxon>
    </lineage>
</organism>
<evidence type="ECO:0000313" key="1">
    <source>
        <dbReference type="EMBL" id="KAJ1932293.1"/>
    </source>
</evidence>
<keyword evidence="2" id="KW-1185">Reference proteome</keyword>
<reference evidence="1" key="1">
    <citation type="submission" date="2022-07" db="EMBL/GenBank/DDBJ databases">
        <title>Phylogenomic reconstructions and comparative analyses of Kickxellomycotina fungi.</title>
        <authorList>
            <person name="Reynolds N.K."/>
            <person name="Stajich J.E."/>
            <person name="Barry K."/>
            <person name="Grigoriev I.V."/>
            <person name="Crous P."/>
            <person name="Smith M.E."/>
        </authorList>
    </citation>
    <scope>NUCLEOTIDE SEQUENCE</scope>
    <source>
        <strain evidence="1">NRRL 5244</strain>
    </source>
</reference>
<sequence>MVKSSGSVTVRGSVALVPQQPWIINATLRDNILFGKKFDQAFYDKVLDACALRADIEMLAGGDMTEIGEKGINLSGGQKARISLARAVYSRADVYLLDDPLSAVDAHVGKHIFNHVLGPSGLLKTRSRVLATNALQYLSGADQIVMLSGGKTIEQGTFAQLAELKGEAFEFIEEFVADPTNPTSPDDSEGDESGSVSRLDSDTSLEDTQELIRRHTLGRASIDTQMYDINMQTRNTAEHVIIRDERQHVGAVGFGPVMHYIRACGTRNIVMLVIISMITLLFSVGSSLWLAYWTKVNENSGGDSASNALYYLSIYSLLGLAGVLSMMA</sequence>
<protein>
    <submittedName>
        <fullName evidence="1">Uncharacterized protein</fullName>
    </submittedName>
</protein>
<dbReference type="EMBL" id="JANBPW010005593">
    <property type="protein sequence ID" value="KAJ1932293.1"/>
    <property type="molecule type" value="Genomic_DNA"/>
</dbReference>
<gene>
    <name evidence="1" type="ORF">FBU59_006423</name>
</gene>
<feature type="non-terminal residue" evidence="1">
    <location>
        <position position="328"/>
    </location>
</feature>
<proteinExistence type="predicted"/>
<comment type="caution">
    <text evidence="1">The sequence shown here is derived from an EMBL/GenBank/DDBJ whole genome shotgun (WGS) entry which is preliminary data.</text>
</comment>
<name>A0ACC1IZT9_9FUNG</name>
<accession>A0ACC1IZT9</accession>
<evidence type="ECO:0000313" key="2">
    <source>
        <dbReference type="Proteomes" id="UP001150603"/>
    </source>
</evidence>